<reference evidence="1 2" key="1">
    <citation type="submission" date="2018-10" db="EMBL/GenBank/DDBJ databases">
        <title>Draft Genome Sequence of Bacteroides sp. KCTC 15687.</title>
        <authorList>
            <person name="Yu S.Y."/>
            <person name="Kim J.S."/>
            <person name="Oh B.S."/>
            <person name="Park S.H."/>
            <person name="Kang S.W."/>
            <person name="Park J.E."/>
            <person name="Choi S.H."/>
            <person name="Han K.I."/>
            <person name="Lee K.C."/>
            <person name="Eom M.K."/>
            <person name="Suh M.K."/>
            <person name="Lee D.H."/>
            <person name="Yoon H."/>
            <person name="Kim B."/>
            <person name="Yang S.J."/>
            <person name="Lee J.S."/>
            <person name="Lee J.H."/>
        </authorList>
    </citation>
    <scope>NUCLEOTIDE SEQUENCE [LARGE SCALE GENOMIC DNA]</scope>
    <source>
        <strain evidence="1 2">KCTC 15687</strain>
    </source>
</reference>
<evidence type="ECO:0000313" key="2">
    <source>
        <dbReference type="Proteomes" id="UP000288079"/>
    </source>
</evidence>
<dbReference type="AlphaFoldDB" id="A0A401LQ42"/>
<proteinExistence type="predicted"/>
<comment type="caution">
    <text evidence="1">The sequence shown here is derived from an EMBL/GenBank/DDBJ whole genome shotgun (WGS) entry which is preliminary data.</text>
</comment>
<dbReference type="Proteomes" id="UP000288079">
    <property type="component" value="Unassembled WGS sequence"/>
</dbReference>
<sequence>MNKEAFYYYRLVLGKSINQNVILSDLREIAENAYYGVINLMHSNDEYIWESGLTITDCYGELFKD</sequence>
<gene>
    <name evidence="1" type="ORF">KGMB02408_06130</name>
</gene>
<keyword evidence="2" id="KW-1185">Reference proteome</keyword>
<organism evidence="1 2">
    <name type="scientific">Bacteroides faecalis</name>
    <dbReference type="NCBI Taxonomy" id="2447885"/>
    <lineage>
        <taxon>Bacteria</taxon>
        <taxon>Pseudomonadati</taxon>
        <taxon>Bacteroidota</taxon>
        <taxon>Bacteroidia</taxon>
        <taxon>Bacteroidales</taxon>
        <taxon>Bacteroidaceae</taxon>
        <taxon>Bacteroides</taxon>
    </lineage>
</organism>
<accession>A0A401LQ42</accession>
<name>A0A401LQ42_9BACE</name>
<protein>
    <submittedName>
        <fullName evidence="1">Uncharacterized protein</fullName>
    </submittedName>
</protein>
<evidence type="ECO:0000313" key="1">
    <source>
        <dbReference type="EMBL" id="GCB33668.1"/>
    </source>
</evidence>
<dbReference type="EMBL" id="BHWB01000002">
    <property type="protein sequence ID" value="GCB33668.1"/>
    <property type="molecule type" value="Genomic_DNA"/>
</dbReference>